<dbReference type="InterPro" id="IPR001179">
    <property type="entry name" value="PPIase_FKBP_dom"/>
</dbReference>
<keyword evidence="3 5" id="KW-0697">Rotamase</keyword>
<evidence type="ECO:0000256" key="6">
    <source>
        <dbReference type="RuleBase" id="RU003915"/>
    </source>
</evidence>
<evidence type="ECO:0000259" key="8">
    <source>
        <dbReference type="PROSITE" id="PS50059"/>
    </source>
</evidence>
<dbReference type="PANTHER" id="PTHR43811:SF19">
    <property type="entry name" value="39 KDA FK506-BINDING NUCLEAR PROTEIN"/>
    <property type="match status" value="1"/>
</dbReference>
<evidence type="ECO:0000313" key="10">
    <source>
        <dbReference type="Proteomes" id="UP000178885"/>
    </source>
</evidence>
<organism evidence="9 10">
    <name type="scientific">Candidatus Muproteobacteria bacterium RBG_16_65_34</name>
    <dbReference type="NCBI Taxonomy" id="1817760"/>
    <lineage>
        <taxon>Bacteria</taxon>
        <taxon>Pseudomonadati</taxon>
        <taxon>Pseudomonadota</taxon>
        <taxon>Candidatus Muproteobacteria</taxon>
    </lineage>
</organism>
<comment type="catalytic activity">
    <reaction evidence="1 5 6">
        <text>[protein]-peptidylproline (omega=180) = [protein]-peptidylproline (omega=0)</text>
        <dbReference type="Rhea" id="RHEA:16237"/>
        <dbReference type="Rhea" id="RHEA-COMP:10747"/>
        <dbReference type="Rhea" id="RHEA-COMP:10748"/>
        <dbReference type="ChEBI" id="CHEBI:83833"/>
        <dbReference type="ChEBI" id="CHEBI:83834"/>
        <dbReference type="EC" id="5.2.1.8"/>
    </reaction>
</comment>
<comment type="caution">
    <text evidence="9">The sequence shown here is derived from an EMBL/GenBank/DDBJ whole genome shotgun (WGS) entry which is preliminary data.</text>
</comment>
<evidence type="ECO:0000256" key="2">
    <source>
        <dbReference type="ARBA" id="ARBA00006577"/>
    </source>
</evidence>
<feature type="signal peptide" evidence="7">
    <location>
        <begin position="1"/>
        <end position="20"/>
    </location>
</feature>
<dbReference type="GO" id="GO:0006457">
    <property type="term" value="P:protein folding"/>
    <property type="evidence" value="ECO:0007669"/>
    <property type="project" value="InterPro"/>
</dbReference>
<keyword evidence="7" id="KW-0732">Signal</keyword>
<evidence type="ECO:0000313" key="9">
    <source>
        <dbReference type="EMBL" id="OGI46406.1"/>
    </source>
</evidence>
<proteinExistence type="inferred from homology"/>
<dbReference type="Gene3D" id="3.10.50.40">
    <property type="match status" value="1"/>
</dbReference>
<dbReference type="FunFam" id="3.10.50.40:FF:000006">
    <property type="entry name" value="Peptidyl-prolyl cis-trans isomerase"/>
    <property type="match status" value="1"/>
</dbReference>
<keyword evidence="4 5" id="KW-0413">Isomerase</keyword>
<dbReference type="AlphaFoldDB" id="A0A1F6TMW7"/>
<dbReference type="EMBL" id="MFSU01000083">
    <property type="protein sequence ID" value="OGI46406.1"/>
    <property type="molecule type" value="Genomic_DNA"/>
</dbReference>
<reference evidence="9 10" key="1">
    <citation type="journal article" date="2016" name="Nat. Commun.">
        <title>Thousands of microbial genomes shed light on interconnected biogeochemical processes in an aquifer system.</title>
        <authorList>
            <person name="Anantharaman K."/>
            <person name="Brown C.T."/>
            <person name="Hug L.A."/>
            <person name="Sharon I."/>
            <person name="Castelle C.J."/>
            <person name="Probst A.J."/>
            <person name="Thomas B.C."/>
            <person name="Singh A."/>
            <person name="Wilkins M.J."/>
            <person name="Karaoz U."/>
            <person name="Brodie E.L."/>
            <person name="Williams K.H."/>
            <person name="Hubbard S.S."/>
            <person name="Banfield J.F."/>
        </authorList>
    </citation>
    <scope>NUCLEOTIDE SEQUENCE [LARGE SCALE GENOMIC DNA]</scope>
</reference>
<sequence length="227" mass="24752">MKIITPMLLSLTFVSVLAQAGEGAKLNTDKDKHSYAFGFRMGSNIKDKVQDVDTRVFARGVEDAMSGTKPALADKEMQAAMQKYQEAAMKKQQAQGEENKKRGEAYLADNKKKEGVKALPSGVQYKAIKEGSGKQPKVTDTVSVHYRGTLINGTEFDSSYKRNEPATFPVNGVIRGWQEVLPLMKEGAKWQVAIPSSAAYGDHGTPGGPIGPNETLVFEIELISVKK</sequence>
<dbReference type="InterPro" id="IPR036944">
    <property type="entry name" value="PPIase_FKBP_N_sf"/>
</dbReference>
<feature type="chain" id="PRO_5009526742" description="Peptidyl-prolyl cis-trans isomerase" evidence="7">
    <location>
        <begin position="21"/>
        <end position="227"/>
    </location>
</feature>
<feature type="domain" description="PPIase FKBP-type" evidence="8">
    <location>
        <begin position="139"/>
        <end position="226"/>
    </location>
</feature>
<dbReference type="Pfam" id="PF01346">
    <property type="entry name" value="FKBP_N"/>
    <property type="match status" value="1"/>
</dbReference>
<dbReference type="Pfam" id="PF00254">
    <property type="entry name" value="FKBP_C"/>
    <property type="match status" value="1"/>
</dbReference>
<dbReference type="GO" id="GO:0003755">
    <property type="term" value="F:peptidyl-prolyl cis-trans isomerase activity"/>
    <property type="evidence" value="ECO:0007669"/>
    <property type="project" value="UniProtKB-UniRule"/>
</dbReference>
<evidence type="ECO:0000256" key="4">
    <source>
        <dbReference type="ARBA" id="ARBA00023235"/>
    </source>
</evidence>
<dbReference type="InterPro" id="IPR046357">
    <property type="entry name" value="PPIase_dom_sf"/>
</dbReference>
<gene>
    <name evidence="9" type="ORF">A2151_06285</name>
</gene>
<dbReference type="PANTHER" id="PTHR43811">
    <property type="entry name" value="FKBP-TYPE PEPTIDYL-PROLYL CIS-TRANS ISOMERASE FKPA"/>
    <property type="match status" value="1"/>
</dbReference>
<accession>A0A1F6TMW7</accession>
<evidence type="ECO:0000256" key="1">
    <source>
        <dbReference type="ARBA" id="ARBA00000971"/>
    </source>
</evidence>
<dbReference type="STRING" id="1817760.A2151_06285"/>
<protein>
    <recommendedName>
        <fullName evidence="6">Peptidyl-prolyl cis-trans isomerase</fullName>
        <ecNumber evidence="6">5.2.1.8</ecNumber>
    </recommendedName>
</protein>
<dbReference type="SUPFAM" id="SSF54534">
    <property type="entry name" value="FKBP-like"/>
    <property type="match status" value="1"/>
</dbReference>
<evidence type="ECO:0000256" key="5">
    <source>
        <dbReference type="PROSITE-ProRule" id="PRU00277"/>
    </source>
</evidence>
<evidence type="ECO:0000256" key="3">
    <source>
        <dbReference type="ARBA" id="ARBA00023110"/>
    </source>
</evidence>
<dbReference type="InterPro" id="IPR000774">
    <property type="entry name" value="PPIase_FKBP_N"/>
</dbReference>
<dbReference type="PROSITE" id="PS50059">
    <property type="entry name" value="FKBP_PPIASE"/>
    <property type="match status" value="1"/>
</dbReference>
<dbReference type="EC" id="5.2.1.8" evidence="6"/>
<name>A0A1F6TMW7_9PROT</name>
<comment type="similarity">
    <text evidence="2 6">Belongs to the FKBP-type PPIase family.</text>
</comment>
<evidence type="ECO:0000256" key="7">
    <source>
        <dbReference type="SAM" id="SignalP"/>
    </source>
</evidence>
<dbReference type="Gene3D" id="1.10.287.460">
    <property type="entry name" value="Peptidyl-prolyl cis-trans isomerase, FKBP-type, N-terminal domain"/>
    <property type="match status" value="1"/>
</dbReference>
<dbReference type="Proteomes" id="UP000178885">
    <property type="component" value="Unassembled WGS sequence"/>
</dbReference>